<dbReference type="Gene3D" id="1.10.150.130">
    <property type="match status" value="1"/>
</dbReference>
<organism evidence="6 7">
    <name type="scientific">Phytohabitans kaempferiae</name>
    <dbReference type="NCBI Taxonomy" id="1620943"/>
    <lineage>
        <taxon>Bacteria</taxon>
        <taxon>Bacillati</taxon>
        <taxon>Actinomycetota</taxon>
        <taxon>Actinomycetes</taxon>
        <taxon>Micromonosporales</taxon>
        <taxon>Micromonosporaceae</taxon>
    </lineage>
</organism>
<dbReference type="InterPro" id="IPR013762">
    <property type="entry name" value="Integrase-like_cat_sf"/>
</dbReference>
<dbReference type="PROSITE" id="PS51898">
    <property type="entry name" value="TYR_RECOMBINASE"/>
    <property type="match status" value="1"/>
</dbReference>
<accession>A0ABV6LV33</accession>
<evidence type="ECO:0000259" key="5">
    <source>
        <dbReference type="PROSITE" id="PS51898"/>
    </source>
</evidence>
<gene>
    <name evidence="6" type="ORF">ACFFIA_01140</name>
</gene>
<dbReference type="EMBL" id="JBHLUH010000004">
    <property type="protein sequence ID" value="MFC0526268.1"/>
    <property type="molecule type" value="Genomic_DNA"/>
</dbReference>
<dbReference type="PANTHER" id="PTHR30349">
    <property type="entry name" value="PHAGE INTEGRASE-RELATED"/>
    <property type="match status" value="1"/>
</dbReference>
<keyword evidence="3" id="KW-0238">DNA-binding</keyword>
<evidence type="ECO:0000256" key="1">
    <source>
        <dbReference type="ARBA" id="ARBA00008857"/>
    </source>
</evidence>
<dbReference type="InterPro" id="IPR010998">
    <property type="entry name" value="Integrase_recombinase_N"/>
</dbReference>
<evidence type="ECO:0000256" key="4">
    <source>
        <dbReference type="ARBA" id="ARBA00023172"/>
    </source>
</evidence>
<sequence>MKGHVYRRGKTFTYVFDGPPDPLSGKRAQVTKGGFATEREAWSACREAMKRAEEGRHVAPSRRTVGGYLVDEWLPAIKSATKPTTWANWKVYVDSYVVPVLGPVKLQQLTAPQLQAFYDHLLTKGRVKVDTVSAMYELWRQGREAGKEPTPRRLASTTGATIHAARAALRRFRTGQVPKGRTPGLAPKTVRNVHVMLHKALADAAKWRYVVENVAASANAPKPGRRRPTVWTPEQLGTFLRFVQADRFYALFLLAATTGLRRAELCGLHWSAVDLTAATLAVEETRVVVNGRAEDGDGKSDNAPRLLSLDPATVAALRDFLSRQRGERAFFKTDYRDTDRVFTWEDGRPVHPDVIRQRFNRLSARCGLPHIRLHDIRHSYATASLKASVNPKIVSQRLGHASVGFTLSVYSHALPGIDREAAGTIADLILGESGEEDDR</sequence>
<dbReference type="InterPro" id="IPR004107">
    <property type="entry name" value="Integrase_SAM-like_N"/>
</dbReference>
<dbReference type="Gene3D" id="1.10.443.10">
    <property type="entry name" value="Intergrase catalytic core"/>
    <property type="match status" value="1"/>
</dbReference>
<comment type="caution">
    <text evidence="6">The sequence shown here is derived from an EMBL/GenBank/DDBJ whole genome shotgun (WGS) entry which is preliminary data.</text>
</comment>
<evidence type="ECO:0000313" key="6">
    <source>
        <dbReference type="EMBL" id="MFC0526268.1"/>
    </source>
</evidence>
<dbReference type="CDD" id="cd01189">
    <property type="entry name" value="INT_ICEBs1_C_like"/>
    <property type="match status" value="1"/>
</dbReference>
<comment type="similarity">
    <text evidence="1">Belongs to the 'phage' integrase family.</text>
</comment>
<dbReference type="InterPro" id="IPR050090">
    <property type="entry name" value="Tyrosine_recombinase_XerCD"/>
</dbReference>
<protein>
    <submittedName>
        <fullName evidence="6">Tyrosine-type recombinase/integrase</fullName>
    </submittedName>
</protein>
<feature type="domain" description="Tyr recombinase" evidence="5">
    <location>
        <begin position="226"/>
        <end position="423"/>
    </location>
</feature>
<keyword evidence="2" id="KW-0229">DNA integration</keyword>
<dbReference type="SUPFAM" id="SSF56349">
    <property type="entry name" value="DNA breaking-rejoining enzymes"/>
    <property type="match status" value="1"/>
</dbReference>
<dbReference type="Pfam" id="PF14659">
    <property type="entry name" value="Phage_int_SAM_3"/>
    <property type="match status" value="1"/>
</dbReference>
<dbReference type="Proteomes" id="UP001589867">
    <property type="component" value="Unassembled WGS sequence"/>
</dbReference>
<evidence type="ECO:0000313" key="7">
    <source>
        <dbReference type="Proteomes" id="UP001589867"/>
    </source>
</evidence>
<dbReference type="RefSeq" id="WP_377243899.1">
    <property type="nucleotide sequence ID" value="NZ_JBHLUH010000004.1"/>
</dbReference>
<name>A0ABV6LV33_9ACTN</name>
<dbReference type="Pfam" id="PF00589">
    <property type="entry name" value="Phage_integrase"/>
    <property type="match status" value="1"/>
</dbReference>
<proteinExistence type="inferred from homology"/>
<evidence type="ECO:0000256" key="3">
    <source>
        <dbReference type="ARBA" id="ARBA00023125"/>
    </source>
</evidence>
<dbReference type="Pfam" id="PF14657">
    <property type="entry name" value="Arm-DNA-bind_4"/>
    <property type="match status" value="1"/>
</dbReference>
<dbReference type="InterPro" id="IPR011010">
    <property type="entry name" value="DNA_brk_join_enz"/>
</dbReference>
<evidence type="ECO:0000256" key="2">
    <source>
        <dbReference type="ARBA" id="ARBA00022908"/>
    </source>
</evidence>
<dbReference type="InterPro" id="IPR028259">
    <property type="entry name" value="AP2-like_int_N"/>
</dbReference>
<keyword evidence="7" id="KW-1185">Reference proteome</keyword>
<dbReference type="PANTHER" id="PTHR30349:SF41">
    <property type="entry name" value="INTEGRASE_RECOMBINASE PROTEIN MJ0367-RELATED"/>
    <property type="match status" value="1"/>
</dbReference>
<dbReference type="InterPro" id="IPR002104">
    <property type="entry name" value="Integrase_catalytic"/>
</dbReference>
<keyword evidence="4" id="KW-0233">DNA recombination</keyword>
<reference evidence="6 7" key="1">
    <citation type="submission" date="2024-09" db="EMBL/GenBank/DDBJ databases">
        <authorList>
            <person name="Sun Q."/>
            <person name="Mori K."/>
        </authorList>
    </citation>
    <scope>NUCLEOTIDE SEQUENCE [LARGE SCALE GENOMIC DNA]</scope>
    <source>
        <strain evidence="6 7">TBRC 3947</strain>
    </source>
</reference>